<gene>
    <name evidence="8" type="ORF">GCM10023091_01540</name>
</gene>
<dbReference type="SUPFAM" id="SSF53649">
    <property type="entry name" value="Alkaline phosphatase-like"/>
    <property type="match status" value="1"/>
</dbReference>
<keyword evidence="5" id="KW-0378">Hydrolase</keyword>
<reference evidence="9" key="1">
    <citation type="journal article" date="2019" name="Int. J. Syst. Evol. Microbiol.">
        <title>The Global Catalogue of Microorganisms (GCM) 10K type strain sequencing project: providing services to taxonomists for standard genome sequencing and annotation.</title>
        <authorList>
            <consortium name="The Broad Institute Genomics Platform"/>
            <consortium name="The Broad Institute Genome Sequencing Center for Infectious Disease"/>
            <person name="Wu L."/>
            <person name="Ma J."/>
        </authorList>
    </citation>
    <scope>NUCLEOTIDE SEQUENCE [LARGE SCALE GENOMIC DNA]</scope>
    <source>
        <strain evidence="9">JCM 31920</strain>
    </source>
</reference>
<accession>A0ABP8LLJ2</accession>
<dbReference type="InterPro" id="IPR050738">
    <property type="entry name" value="Sulfatase"/>
</dbReference>
<comment type="cofactor">
    <cofactor evidence="1">
        <name>Ca(2+)</name>
        <dbReference type="ChEBI" id="CHEBI:29108"/>
    </cofactor>
</comment>
<organism evidence="8 9">
    <name type="scientific">Ravibacter arvi</name>
    <dbReference type="NCBI Taxonomy" id="2051041"/>
    <lineage>
        <taxon>Bacteria</taxon>
        <taxon>Pseudomonadati</taxon>
        <taxon>Bacteroidota</taxon>
        <taxon>Cytophagia</taxon>
        <taxon>Cytophagales</taxon>
        <taxon>Spirosomataceae</taxon>
        <taxon>Ravibacter</taxon>
    </lineage>
</organism>
<keyword evidence="6" id="KW-0106">Calcium</keyword>
<evidence type="ECO:0000256" key="4">
    <source>
        <dbReference type="ARBA" id="ARBA00022729"/>
    </source>
</evidence>
<evidence type="ECO:0000313" key="8">
    <source>
        <dbReference type="EMBL" id="GAA4431211.1"/>
    </source>
</evidence>
<dbReference type="Gene3D" id="3.40.720.10">
    <property type="entry name" value="Alkaline Phosphatase, subunit A"/>
    <property type="match status" value="1"/>
</dbReference>
<comment type="caution">
    <text evidence="8">The sequence shown here is derived from an EMBL/GenBank/DDBJ whole genome shotgun (WGS) entry which is preliminary data.</text>
</comment>
<keyword evidence="9" id="KW-1185">Reference proteome</keyword>
<dbReference type="PANTHER" id="PTHR42693:SF42">
    <property type="entry name" value="ARYLSULFATASE G"/>
    <property type="match status" value="1"/>
</dbReference>
<feature type="domain" description="Sulfatase N-terminal" evidence="7">
    <location>
        <begin position="17"/>
        <end position="341"/>
    </location>
</feature>
<protein>
    <submittedName>
        <fullName evidence="8">Sulfatase</fullName>
    </submittedName>
</protein>
<dbReference type="InterPro" id="IPR000917">
    <property type="entry name" value="Sulfatase_N"/>
</dbReference>
<dbReference type="InterPro" id="IPR017850">
    <property type="entry name" value="Alkaline_phosphatase_core_sf"/>
</dbReference>
<comment type="similarity">
    <text evidence="2">Belongs to the sulfatase family.</text>
</comment>
<evidence type="ECO:0000256" key="1">
    <source>
        <dbReference type="ARBA" id="ARBA00001913"/>
    </source>
</evidence>
<dbReference type="PANTHER" id="PTHR42693">
    <property type="entry name" value="ARYLSULFATASE FAMILY MEMBER"/>
    <property type="match status" value="1"/>
</dbReference>
<evidence type="ECO:0000256" key="6">
    <source>
        <dbReference type="ARBA" id="ARBA00022837"/>
    </source>
</evidence>
<keyword evidence="3" id="KW-0479">Metal-binding</keyword>
<keyword evidence="4" id="KW-0732">Signal</keyword>
<dbReference type="Proteomes" id="UP001501508">
    <property type="component" value="Unassembled WGS sequence"/>
</dbReference>
<evidence type="ECO:0000256" key="2">
    <source>
        <dbReference type="ARBA" id="ARBA00008779"/>
    </source>
</evidence>
<proteinExistence type="inferred from homology"/>
<evidence type="ECO:0000256" key="3">
    <source>
        <dbReference type="ARBA" id="ARBA00022723"/>
    </source>
</evidence>
<dbReference type="EMBL" id="BAABEY010000001">
    <property type="protein sequence ID" value="GAA4431211.1"/>
    <property type="molecule type" value="Genomic_DNA"/>
</dbReference>
<dbReference type="CDD" id="cd16144">
    <property type="entry name" value="ARS_like"/>
    <property type="match status" value="1"/>
</dbReference>
<dbReference type="Gene3D" id="3.30.1120.10">
    <property type="match status" value="1"/>
</dbReference>
<name>A0ABP8LLJ2_9BACT</name>
<evidence type="ECO:0000313" key="9">
    <source>
        <dbReference type="Proteomes" id="UP001501508"/>
    </source>
</evidence>
<evidence type="ECO:0000259" key="7">
    <source>
        <dbReference type="Pfam" id="PF00884"/>
    </source>
</evidence>
<dbReference type="Pfam" id="PF00884">
    <property type="entry name" value="Sulfatase"/>
    <property type="match status" value="1"/>
</dbReference>
<evidence type="ECO:0000256" key="5">
    <source>
        <dbReference type="ARBA" id="ARBA00022801"/>
    </source>
</evidence>
<sequence length="457" mass="50582">MFLALCSAAAQPPGRANIVLILTDDLGWSSLSSSMDRHLAGASSDYHETPAIDRMVREGMRFSRGYAPDPICTPSRRSIQFGQTSLRQGDEEFAGNYRDAAHRPPSIPETLKSADPSYVAAHFGKWDLRAGITPEQLGYDESDGNTGNRDGDFSQERGEKWLKEYILENPKQTDSLTARAIRFMAKQSGADKPFYLQVSHYATHVNFETRPQTYRKFADKKKGNRHDNAAWAGMIYDLDASIGRLFEALDSLGLSANTYIFLMADNGGVEFIPPVGNRLAPPSAFSKPMRNAPLRGGKWTLYEGGIRVPFIVKGPGIKAGTQSDVPVAGWDLLPTFCELAGKTPLNDSRLDGGSLFSLLKNGGKGKVARTSDDFYFHRFNNSYPHSAIISGPYKLVHFWKTGITELYNLAKDPGEIHNIRASEKTRAELMEKRLFSYIRKTNPAIAAKYPDGKKSAP</sequence>